<protein>
    <submittedName>
        <fullName evidence="2">Uncharacterized protein</fullName>
    </submittedName>
</protein>
<reference evidence="2 3" key="1">
    <citation type="submission" date="2018-11" db="EMBL/GenBank/DDBJ databases">
        <title>Genome sequence and assembly of Colletotrichum sidae.</title>
        <authorList>
            <person name="Gan P."/>
            <person name="Shirasu K."/>
        </authorList>
    </citation>
    <scope>NUCLEOTIDE SEQUENCE [LARGE SCALE GENOMIC DNA]</scope>
    <source>
        <strain evidence="2 3">CBS 518.97</strain>
    </source>
</reference>
<proteinExistence type="predicted"/>
<evidence type="ECO:0000313" key="3">
    <source>
        <dbReference type="Proteomes" id="UP000295604"/>
    </source>
</evidence>
<sequence length="151" mass="16181">MVARLAHPDQLPQTLTQRDPQRPPNSVCVDRICAAEKVVRTTIGGNCVTACSHDCNIMVSAGNAANIQKIQACSLGNRDFVNAEGVFVLTSTIDPLCDCKYCTCKCPYTVDNIVYPARSTCTANTLCGLIVNGGRGWTVTVKYSGTPYGCQ</sequence>
<accession>A0A4R8TKI1</accession>
<dbReference type="Proteomes" id="UP000295604">
    <property type="component" value="Unassembled WGS sequence"/>
</dbReference>
<comment type="caution">
    <text evidence="2">The sequence shown here is derived from an EMBL/GenBank/DDBJ whole genome shotgun (WGS) entry which is preliminary data.</text>
</comment>
<dbReference type="EMBL" id="QAPF01000054">
    <property type="protein sequence ID" value="TEA19045.1"/>
    <property type="molecule type" value="Genomic_DNA"/>
</dbReference>
<organism evidence="2 3">
    <name type="scientific">Colletotrichum sidae</name>
    <dbReference type="NCBI Taxonomy" id="1347389"/>
    <lineage>
        <taxon>Eukaryota</taxon>
        <taxon>Fungi</taxon>
        <taxon>Dikarya</taxon>
        <taxon>Ascomycota</taxon>
        <taxon>Pezizomycotina</taxon>
        <taxon>Sordariomycetes</taxon>
        <taxon>Hypocreomycetidae</taxon>
        <taxon>Glomerellales</taxon>
        <taxon>Glomerellaceae</taxon>
        <taxon>Colletotrichum</taxon>
        <taxon>Colletotrichum orbiculare species complex</taxon>
    </lineage>
</organism>
<keyword evidence="3" id="KW-1185">Reference proteome</keyword>
<dbReference type="AlphaFoldDB" id="A0A4R8TKI1"/>
<evidence type="ECO:0000313" key="2">
    <source>
        <dbReference type="EMBL" id="TEA19045.1"/>
    </source>
</evidence>
<gene>
    <name evidence="2" type="ORF">C8034_v009480</name>
</gene>
<evidence type="ECO:0000256" key="1">
    <source>
        <dbReference type="SAM" id="MobiDB-lite"/>
    </source>
</evidence>
<feature type="region of interest" description="Disordered" evidence="1">
    <location>
        <begin position="1"/>
        <end position="25"/>
    </location>
</feature>
<name>A0A4R8TKI1_9PEZI</name>